<reference evidence="2 3" key="1">
    <citation type="journal article" date="2007" name="Proc. Natl. Acad. Sci. U.S.A.">
        <title>Characterization of a marine gammaproteobacterium capable of aerobic anoxygenic photosynthesis.</title>
        <authorList>
            <person name="Fuchs B.M."/>
            <person name="Spring S."/>
            <person name="Teeling H."/>
            <person name="Quast C."/>
            <person name="Wulf J."/>
            <person name="Schattenhofer M."/>
            <person name="Yan S."/>
            <person name="Ferriera S."/>
            <person name="Johnson J."/>
            <person name="Glockner F.O."/>
            <person name="Amann R."/>
        </authorList>
    </citation>
    <scope>NUCLEOTIDE SEQUENCE [LARGE SCALE GENOMIC DNA]</scope>
    <source>
        <strain evidence="2">KT71</strain>
    </source>
</reference>
<dbReference type="EMBL" id="AAOA02000003">
    <property type="protein sequence ID" value="EAQ98779.2"/>
    <property type="molecule type" value="Genomic_DNA"/>
</dbReference>
<reference evidence="2 3" key="2">
    <citation type="journal article" date="2009" name="PLoS ONE">
        <title>The photosynthetic apparatus and its regulation in the aerobic gammaproteobacterium Congregibacter litoralis gen. nov., sp. nov.</title>
        <authorList>
            <person name="Spring S."/>
            <person name="Lunsdorf H."/>
            <person name="Fuchs B.M."/>
            <person name="Tindall B.J."/>
        </authorList>
    </citation>
    <scope>NUCLEOTIDE SEQUENCE [LARGE SCALE GENOMIC DNA]</scope>
    <source>
        <strain evidence="2">KT71</strain>
    </source>
</reference>
<evidence type="ECO:0000313" key="3">
    <source>
        <dbReference type="Proteomes" id="UP000019205"/>
    </source>
</evidence>
<keyword evidence="1" id="KW-0732">Signal</keyword>
<protein>
    <recommendedName>
        <fullName evidence="4">Bacterial repeat domain-containing protein</fullName>
    </recommendedName>
</protein>
<organism evidence="2 3">
    <name type="scientific">Congregibacter litoralis KT71</name>
    <dbReference type="NCBI Taxonomy" id="314285"/>
    <lineage>
        <taxon>Bacteria</taxon>
        <taxon>Pseudomonadati</taxon>
        <taxon>Pseudomonadota</taxon>
        <taxon>Gammaproteobacteria</taxon>
        <taxon>Cellvibrionales</taxon>
        <taxon>Halieaceae</taxon>
        <taxon>Congregibacter</taxon>
    </lineage>
</organism>
<comment type="caution">
    <text evidence="2">The sequence shown here is derived from an EMBL/GenBank/DDBJ whole genome shotgun (WGS) entry which is preliminary data.</text>
</comment>
<dbReference type="PROSITE" id="PS51257">
    <property type="entry name" value="PROKAR_LIPOPROTEIN"/>
    <property type="match status" value="1"/>
</dbReference>
<keyword evidence="3" id="KW-1185">Reference proteome</keyword>
<accession>A4A4Q8</accession>
<sequence>MKTRLVYLALSMSITALSACKLEVQVPSGATVTAASGLVCRSGENCEIDVVDFQFDETFDVQVAQGYRFLQWSRQTHGLCSALRGACRLSNAGLAQSESAIAFVASNRVLTIAPVVWEVPDGAFELEFRPIAGEPVLRDASGVAIGSIQPVFNGRLGYFVSVHFRNRPETYTLYFENITLIVTPAQPRETRFDIFYGSSACDADDPVFAAPVDGGDRPSFAYLDSTGRVMIPDPEGTLTTLAQPFSAPNQRGAECGMLEGPLDVYPLVPTDLVLAFPLRIEGERRPILSSDVSF</sequence>
<dbReference type="Proteomes" id="UP000019205">
    <property type="component" value="Chromosome"/>
</dbReference>
<proteinExistence type="predicted"/>
<dbReference type="HOGENOM" id="CLU_945648_0_0_6"/>
<dbReference type="RefSeq" id="WP_023660215.1">
    <property type="nucleotide sequence ID" value="NZ_CM002299.1"/>
</dbReference>
<dbReference type="OrthoDB" id="5741703at2"/>
<feature type="signal peptide" evidence="1">
    <location>
        <begin position="1"/>
        <end position="18"/>
    </location>
</feature>
<gene>
    <name evidence="2" type="ORF">KT71_09137</name>
</gene>
<evidence type="ECO:0000313" key="2">
    <source>
        <dbReference type="EMBL" id="EAQ98779.2"/>
    </source>
</evidence>
<dbReference type="eggNOG" id="ENOG50348QJ">
    <property type="taxonomic scope" value="Bacteria"/>
</dbReference>
<evidence type="ECO:0008006" key="4">
    <source>
        <dbReference type="Google" id="ProtNLM"/>
    </source>
</evidence>
<name>A4A4Q8_9GAMM</name>
<dbReference type="STRING" id="314285.KT71_09137"/>
<feature type="chain" id="PRO_5002665592" description="Bacterial repeat domain-containing protein" evidence="1">
    <location>
        <begin position="19"/>
        <end position="294"/>
    </location>
</feature>
<dbReference type="AlphaFoldDB" id="A4A4Q8"/>
<evidence type="ECO:0000256" key="1">
    <source>
        <dbReference type="SAM" id="SignalP"/>
    </source>
</evidence>